<proteinExistence type="predicted"/>
<evidence type="ECO:0000256" key="1">
    <source>
        <dbReference type="SAM" id="MobiDB-lite"/>
    </source>
</evidence>
<feature type="region of interest" description="Disordered" evidence="1">
    <location>
        <begin position="67"/>
        <end position="89"/>
    </location>
</feature>
<reference evidence="3" key="1">
    <citation type="submission" date="2016-08" db="EMBL/GenBank/DDBJ databases">
        <authorList>
            <person name="Tokovenko B."/>
            <person name="Kalinowski J."/>
        </authorList>
    </citation>
    <scope>NUCLEOTIDE SEQUENCE [LARGE SCALE GENOMIC DNA]</scope>
    <source>
        <strain evidence="3">UTMC102</strain>
    </source>
</reference>
<evidence type="ECO:0000313" key="3">
    <source>
        <dbReference type="Proteomes" id="UP000189004"/>
    </source>
</evidence>
<evidence type="ECO:0000313" key="2">
    <source>
        <dbReference type="EMBL" id="OOC56059.1"/>
    </source>
</evidence>
<dbReference type="STRING" id="501010.NOSIN_21330"/>
<feature type="compositionally biased region" description="Pro residues" evidence="1">
    <location>
        <begin position="67"/>
        <end position="79"/>
    </location>
</feature>
<gene>
    <name evidence="2" type="ORF">NOSIN_21330</name>
</gene>
<dbReference type="AlphaFoldDB" id="A0A1V3C6E5"/>
<organism evidence="2 3">
    <name type="scientific">Nocardiopsis sinuspersici</name>
    <dbReference type="NCBI Taxonomy" id="501010"/>
    <lineage>
        <taxon>Bacteria</taxon>
        <taxon>Bacillati</taxon>
        <taxon>Actinomycetota</taxon>
        <taxon>Actinomycetes</taxon>
        <taxon>Streptosporangiales</taxon>
        <taxon>Nocardiopsidaceae</taxon>
        <taxon>Nocardiopsis</taxon>
    </lineage>
</organism>
<dbReference type="EMBL" id="MCOK01000001">
    <property type="protein sequence ID" value="OOC56059.1"/>
    <property type="molecule type" value="Genomic_DNA"/>
</dbReference>
<comment type="caution">
    <text evidence="2">The sequence shown here is derived from an EMBL/GenBank/DDBJ whole genome shotgun (WGS) entry which is preliminary data.</text>
</comment>
<name>A0A1V3C6E5_9ACTN</name>
<sequence length="123" mass="13565">MVNAFGSADMHHLMALLSLFLRVIRPTRGLHAAPLVLTRELRAEARRRRVSRVRRFVADLGTVASVPVPPAPAPRPAPGDTPRESLPVVDPPEAFVRGYYMDYEIRQRRSPGGDLPLHLGAVA</sequence>
<accession>A0A1V3C6E5</accession>
<protein>
    <submittedName>
        <fullName evidence="2">Uncharacterized protein</fullName>
    </submittedName>
</protein>
<keyword evidence="3" id="KW-1185">Reference proteome</keyword>
<dbReference type="Proteomes" id="UP000189004">
    <property type="component" value="Unassembled WGS sequence"/>
</dbReference>